<proteinExistence type="predicted"/>
<evidence type="ECO:0000313" key="2">
    <source>
        <dbReference type="Proteomes" id="UP000249304"/>
    </source>
</evidence>
<dbReference type="EMBL" id="POUD01000257">
    <property type="protein sequence ID" value="PZG08929.1"/>
    <property type="molecule type" value="Genomic_DNA"/>
</dbReference>
<sequence length="76" mass="8222">MRAEPDNEVRVILTVGDQAELVTSRHPASAPLRVPVARIAEQAGLAAEDLPGRRFTVERLTAADADGFVLAENPRF</sequence>
<name>A0A2W2DXE5_9ACTN</name>
<accession>A0A2W2DXE5</accession>
<keyword evidence="2" id="KW-1185">Reference proteome</keyword>
<protein>
    <submittedName>
        <fullName evidence="1">Uncharacterized protein</fullName>
    </submittedName>
</protein>
<dbReference type="AlphaFoldDB" id="A0A2W2DXE5"/>
<evidence type="ECO:0000313" key="1">
    <source>
        <dbReference type="EMBL" id="PZG08929.1"/>
    </source>
</evidence>
<comment type="caution">
    <text evidence="1">The sequence shown here is derived from an EMBL/GenBank/DDBJ whole genome shotgun (WGS) entry which is preliminary data.</text>
</comment>
<organism evidence="1 2">
    <name type="scientific">Nonomuraea aridisoli</name>
    <dbReference type="NCBI Taxonomy" id="2070368"/>
    <lineage>
        <taxon>Bacteria</taxon>
        <taxon>Bacillati</taxon>
        <taxon>Actinomycetota</taxon>
        <taxon>Actinomycetes</taxon>
        <taxon>Streptosporangiales</taxon>
        <taxon>Streptosporangiaceae</taxon>
        <taxon>Nonomuraea</taxon>
    </lineage>
</organism>
<dbReference type="Proteomes" id="UP000249304">
    <property type="component" value="Unassembled WGS sequence"/>
</dbReference>
<dbReference type="OrthoDB" id="4555956at2"/>
<reference evidence="1 2" key="1">
    <citation type="submission" date="2018-01" db="EMBL/GenBank/DDBJ databases">
        <title>Draft genome sequence of Nonomuraea sp. KC333.</title>
        <authorList>
            <person name="Sahin N."/>
            <person name="Saygin H."/>
            <person name="Ay H."/>
        </authorList>
    </citation>
    <scope>NUCLEOTIDE SEQUENCE [LARGE SCALE GENOMIC DNA]</scope>
    <source>
        <strain evidence="1 2">KC333</strain>
    </source>
</reference>
<gene>
    <name evidence="1" type="ORF">C1J01_38365</name>
</gene>